<proteinExistence type="predicted"/>
<dbReference type="EMBL" id="CAMAPF010000031">
    <property type="protein sequence ID" value="CAH9077104.1"/>
    <property type="molecule type" value="Genomic_DNA"/>
</dbReference>
<evidence type="ECO:0000313" key="3">
    <source>
        <dbReference type="Proteomes" id="UP001152523"/>
    </source>
</evidence>
<feature type="chain" id="PRO_5043448929" evidence="1">
    <location>
        <begin position="19"/>
        <end position="112"/>
    </location>
</feature>
<name>A0AAV0CGY1_9ASTE</name>
<comment type="caution">
    <text evidence="2">The sequence shown here is derived from an EMBL/GenBank/DDBJ whole genome shotgun (WGS) entry which is preliminary data.</text>
</comment>
<evidence type="ECO:0000313" key="2">
    <source>
        <dbReference type="EMBL" id="CAH9077104.1"/>
    </source>
</evidence>
<dbReference type="AlphaFoldDB" id="A0AAV0CGY1"/>
<keyword evidence="3" id="KW-1185">Reference proteome</keyword>
<gene>
    <name evidence="2" type="ORF">CEPIT_LOCUS6050</name>
</gene>
<dbReference type="Proteomes" id="UP001152523">
    <property type="component" value="Unassembled WGS sequence"/>
</dbReference>
<accession>A0AAV0CGY1</accession>
<organism evidence="2 3">
    <name type="scientific">Cuscuta epithymum</name>
    <dbReference type="NCBI Taxonomy" id="186058"/>
    <lineage>
        <taxon>Eukaryota</taxon>
        <taxon>Viridiplantae</taxon>
        <taxon>Streptophyta</taxon>
        <taxon>Embryophyta</taxon>
        <taxon>Tracheophyta</taxon>
        <taxon>Spermatophyta</taxon>
        <taxon>Magnoliopsida</taxon>
        <taxon>eudicotyledons</taxon>
        <taxon>Gunneridae</taxon>
        <taxon>Pentapetalae</taxon>
        <taxon>asterids</taxon>
        <taxon>lamiids</taxon>
        <taxon>Solanales</taxon>
        <taxon>Convolvulaceae</taxon>
        <taxon>Cuscuteae</taxon>
        <taxon>Cuscuta</taxon>
        <taxon>Cuscuta subgen. Cuscuta</taxon>
    </lineage>
</organism>
<protein>
    <submittedName>
        <fullName evidence="2">Uncharacterized protein</fullName>
    </submittedName>
</protein>
<evidence type="ECO:0000256" key="1">
    <source>
        <dbReference type="SAM" id="SignalP"/>
    </source>
</evidence>
<sequence>MSQFFLSVFSICFLYCFSSCIVERERALSILNGGIQGPQPFSDSSVRKSTGSGILDLYSYLVAEDGADTHFRDEDGTKDRCGRWVFWGLNGFCYHYNYPKSLSYLQEYLEAV</sequence>
<reference evidence="2" key="1">
    <citation type="submission" date="2022-07" db="EMBL/GenBank/DDBJ databases">
        <authorList>
            <person name="Macas J."/>
            <person name="Novak P."/>
            <person name="Neumann P."/>
        </authorList>
    </citation>
    <scope>NUCLEOTIDE SEQUENCE</scope>
</reference>
<feature type="signal peptide" evidence="1">
    <location>
        <begin position="1"/>
        <end position="18"/>
    </location>
</feature>
<keyword evidence="1" id="KW-0732">Signal</keyword>